<evidence type="ECO:0000256" key="1">
    <source>
        <dbReference type="ARBA" id="ARBA00004443"/>
    </source>
</evidence>
<dbReference type="PANTHER" id="PTHR12964:SF0">
    <property type="entry name" value="NADH DEHYDROGENASE [UBIQUINONE] 1 ALPHA SUBCOMPLEX SUBUNIT 6"/>
    <property type="match status" value="1"/>
</dbReference>
<keyword evidence="18" id="KW-0830">Ubiquinone</keyword>
<evidence type="ECO:0000256" key="3">
    <source>
        <dbReference type="ARBA" id="ARBA00011790"/>
    </source>
</evidence>
<keyword evidence="8" id="KW-0249">Electron transport</keyword>
<dbReference type="GO" id="GO:0003723">
    <property type="term" value="F:RNA binding"/>
    <property type="evidence" value="ECO:0007669"/>
    <property type="project" value="UniProtKB-UniRule"/>
</dbReference>
<protein>
    <recommendedName>
        <fullName evidence="4">NADH dehydrogenase [ubiquinone] 1 alpha subcomplex subunit 6</fullName>
    </recommendedName>
    <alternativeName>
        <fullName evidence="11">Complex I-B14</fullName>
    </alternativeName>
    <alternativeName>
        <fullName evidence="12">NADH-ubiquinone oxidoreductase B14 subunit</fullName>
    </alternativeName>
</protein>
<dbReference type="AlphaFoldDB" id="A0A8B6BYB8"/>
<dbReference type="InterPro" id="IPR016488">
    <property type="entry name" value="NADH_Ub_cplx-1_asu_su-6"/>
</dbReference>
<keyword evidence="7" id="KW-0999">Mitochondrion inner membrane</keyword>
<keyword evidence="9" id="KW-0496">Mitochondrion</keyword>
<keyword evidence="10" id="KW-0472">Membrane</keyword>
<keyword evidence="14" id="KW-0694">RNA-binding</keyword>
<dbReference type="Gene3D" id="3.30.1370.10">
    <property type="entry name" value="K Homology domain, type 1"/>
    <property type="match status" value="1"/>
</dbReference>
<keyword evidence="15" id="KW-0175">Coiled coil</keyword>
<comment type="caution">
    <text evidence="18">The sequence shown here is derived from an EMBL/GenBank/DDBJ whole genome shotgun (WGS) entry which is preliminary data.</text>
</comment>
<keyword evidence="6" id="KW-0679">Respiratory chain</keyword>
<dbReference type="InterPro" id="IPR036612">
    <property type="entry name" value="KH_dom_type_1_sf"/>
</dbReference>
<evidence type="ECO:0000256" key="9">
    <source>
        <dbReference type="ARBA" id="ARBA00023128"/>
    </source>
</evidence>
<comment type="function">
    <text evidence="13">Accessory subunit of the mitochondrial membrane respiratory chain NADH dehydrogenase (Complex I), that is believed to be not involved in catalysis. Required for proper complex I assembly. Complex I functions in the transfer of electrons from NADH to the respiratory chain. The immediate electron acceptor for the enzyme is believed to be ubiquinone.</text>
</comment>
<evidence type="ECO:0000313" key="18">
    <source>
        <dbReference type="EMBL" id="VDH97698.1"/>
    </source>
</evidence>
<accession>A0A8B6BYB8</accession>
<dbReference type="GO" id="GO:0006979">
    <property type="term" value="P:response to oxidative stress"/>
    <property type="evidence" value="ECO:0007669"/>
    <property type="project" value="TreeGrafter"/>
</dbReference>
<evidence type="ECO:0000256" key="14">
    <source>
        <dbReference type="PROSITE-ProRule" id="PRU00117"/>
    </source>
</evidence>
<evidence type="ECO:0000256" key="16">
    <source>
        <dbReference type="SAM" id="MobiDB-lite"/>
    </source>
</evidence>
<organism evidence="18 19">
    <name type="scientific">Mytilus galloprovincialis</name>
    <name type="common">Mediterranean mussel</name>
    <dbReference type="NCBI Taxonomy" id="29158"/>
    <lineage>
        <taxon>Eukaryota</taxon>
        <taxon>Metazoa</taxon>
        <taxon>Spiralia</taxon>
        <taxon>Lophotrochozoa</taxon>
        <taxon>Mollusca</taxon>
        <taxon>Bivalvia</taxon>
        <taxon>Autobranchia</taxon>
        <taxon>Pteriomorphia</taxon>
        <taxon>Mytilida</taxon>
        <taxon>Mytiloidea</taxon>
        <taxon>Mytilidae</taxon>
        <taxon>Mytilinae</taxon>
        <taxon>Mytilus</taxon>
    </lineage>
</organism>
<feature type="region of interest" description="Disordered" evidence="16">
    <location>
        <begin position="147"/>
        <end position="167"/>
    </location>
</feature>
<dbReference type="InterPro" id="IPR045299">
    <property type="entry name" value="Complex1_LYR_NDUFA6_LYRM6"/>
</dbReference>
<evidence type="ECO:0000256" key="11">
    <source>
        <dbReference type="ARBA" id="ARBA00030213"/>
    </source>
</evidence>
<dbReference type="InterPro" id="IPR004088">
    <property type="entry name" value="KH_dom_type_1"/>
</dbReference>
<dbReference type="PANTHER" id="PTHR12964">
    <property type="entry name" value="NADH-UBIQUINONE OXIDOREDUCTASE B14 SUBUNIT"/>
    <property type="match status" value="1"/>
</dbReference>
<dbReference type="PROSITE" id="PS50084">
    <property type="entry name" value="KH_TYPE_1"/>
    <property type="match status" value="1"/>
</dbReference>
<evidence type="ECO:0000256" key="10">
    <source>
        <dbReference type="ARBA" id="ARBA00023136"/>
    </source>
</evidence>
<dbReference type="Proteomes" id="UP000596742">
    <property type="component" value="Unassembled WGS sequence"/>
</dbReference>
<dbReference type="OrthoDB" id="6069723at2759"/>
<dbReference type="GO" id="GO:0005743">
    <property type="term" value="C:mitochondrial inner membrane"/>
    <property type="evidence" value="ECO:0007669"/>
    <property type="project" value="UniProtKB-SubCell"/>
</dbReference>
<dbReference type="EMBL" id="UYJE01000932">
    <property type="protein sequence ID" value="VDH97698.1"/>
    <property type="molecule type" value="Genomic_DNA"/>
</dbReference>
<feature type="coiled-coil region" evidence="15">
    <location>
        <begin position="224"/>
        <end position="268"/>
    </location>
</feature>
<evidence type="ECO:0000256" key="4">
    <source>
        <dbReference type="ARBA" id="ARBA00016386"/>
    </source>
</evidence>
<evidence type="ECO:0000256" key="7">
    <source>
        <dbReference type="ARBA" id="ARBA00022792"/>
    </source>
</evidence>
<comment type="similarity">
    <text evidence="2">Belongs to the complex I LYR family.</text>
</comment>
<evidence type="ECO:0000256" key="15">
    <source>
        <dbReference type="SAM" id="Coils"/>
    </source>
</evidence>
<dbReference type="GO" id="GO:0045271">
    <property type="term" value="C:respiratory chain complex I"/>
    <property type="evidence" value="ECO:0007669"/>
    <property type="project" value="InterPro"/>
</dbReference>
<gene>
    <name evidence="18" type="ORF">MGAL_10B010679</name>
</gene>
<evidence type="ECO:0000256" key="6">
    <source>
        <dbReference type="ARBA" id="ARBA00022660"/>
    </source>
</evidence>
<dbReference type="CDD" id="cd20266">
    <property type="entry name" value="Complex1_LYR_NDUFA6_LYRM6"/>
    <property type="match status" value="1"/>
</dbReference>
<sequence length="363" mass="43082">MSELDYLNEPQCMKHGARWRARFQQLMNILRAKFTKQYFHKVGEAICTCGPDDDIFRFLPEKIQEKRIRKSKDTRWAELITDEVADECYKYFDNYIETNFDKTKDEYGHLKDILHVLKERGQLSSRLNSANRFLYVFYKFDKDKDTSLLNPPPEPPKKEEVKDGVKEEPMTPAVPLEKLDMHLKSLRPEDVGNFIGKKGIHIRRLLKEKQGSKITMGKEEGHVKIEIEATKEDLQEIKDRLLQREALVNQARRQHEESVRQYNEMMGEPSSMDYQSAEESMDLQEYDLLLTEKDCRDKLKEEFLKNKNVSDIRAIDLLVIKGQMELREISNIWKQRNHVMMYFKDTWNAKPSDFLSKFYEGHQ</sequence>
<comment type="subcellular location">
    <subcellularLocation>
        <location evidence="1">Mitochondrion inner membrane</location>
        <topology evidence="1">Peripheral membrane protein</topology>
        <orientation evidence="1">Matrix side</orientation>
    </subcellularLocation>
</comment>
<evidence type="ECO:0000313" key="19">
    <source>
        <dbReference type="Proteomes" id="UP000596742"/>
    </source>
</evidence>
<evidence type="ECO:0000256" key="8">
    <source>
        <dbReference type="ARBA" id="ARBA00022982"/>
    </source>
</evidence>
<evidence type="ECO:0000256" key="13">
    <source>
        <dbReference type="ARBA" id="ARBA00046116"/>
    </source>
</evidence>
<name>A0A8B6BYB8_MYTGA</name>
<proteinExistence type="inferred from homology"/>
<evidence type="ECO:0000259" key="17">
    <source>
        <dbReference type="Pfam" id="PF00013"/>
    </source>
</evidence>
<evidence type="ECO:0000256" key="12">
    <source>
        <dbReference type="ARBA" id="ARBA00032352"/>
    </source>
</evidence>
<comment type="subunit">
    <text evidence="3">Mammalian complex I is composed of 45 different subunits.</text>
</comment>
<feature type="domain" description="K Homology" evidence="17">
    <location>
        <begin position="189"/>
        <end position="242"/>
    </location>
</feature>
<dbReference type="Pfam" id="PF00013">
    <property type="entry name" value="KH_1"/>
    <property type="match status" value="1"/>
</dbReference>
<keyword evidence="5" id="KW-0813">Transport</keyword>
<feature type="compositionally biased region" description="Basic and acidic residues" evidence="16">
    <location>
        <begin position="155"/>
        <end position="167"/>
    </location>
</feature>
<keyword evidence="19" id="KW-1185">Reference proteome</keyword>
<evidence type="ECO:0000256" key="5">
    <source>
        <dbReference type="ARBA" id="ARBA00022448"/>
    </source>
</evidence>
<reference evidence="18" key="1">
    <citation type="submission" date="2018-11" db="EMBL/GenBank/DDBJ databases">
        <authorList>
            <person name="Alioto T."/>
            <person name="Alioto T."/>
        </authorList>
    </citation>
    <scope>NUCLEOTIDE SEQUENCE</scope>
</reference>
<evidence type="ECO:0000256" key="2">
    <source>
        <dbReference type="ARBA" id="ARBA00009508"/>
    </source>
</evidence>